<evidence type="ECO:0000313" key="3">
    <source>
        <dbReference type="EMBL" id="EQD49940.1"/>
    </source>
</evidence>
<dbReference type="SUPFAM" id="SSF82544">
    <property type="entry name" value="GckA/TtuD-like"/>
    <property type="match status" value="1"/>
</dbReference>
<sequence length="426" mass="44720">MGSRCPKAPIPLPALAYEAAVKAADAYHGVRDALQIEGDTMRVGNRFVPLGYYRDIAFIACGSAAGSMAIAALDSLHDRLTMGFTVGPTPIPPEVPFLHISLPLGSPGTPRAEEAARGALEVAESLGEHQLLLLLLSPGTIAALALPPPGMSGEEFGRFLTNAHERGASGREVDLLARVLARGPVGGRLGAAVQKADIATFIVDHGDGATLLGGGPVHPIAPHEREEARSVLRRLDLQRALPSATIAELAPGGGPAQSGEPPRHRPVRVAGPNDALRAAGDVIFDKKWRSRLAMLQIEGPPELAADRFLERFEAIVAREADLELDHSQGIGAFAMTTLGLPEGADEGPALARFLHRAQQRMRRPEMSIALLRTAGTIGDEEYPPGAVVGRPTDPQAKVPVGRARAIPMQSGVTDVGCLAIALLGKP</sequence>
<accession>T1B6T3</accession>
<name>T1B6T3_9ZZZZ</name>
<protein>
    <recommendedName>
        <fullName evidence="2">MOFRL-associated domain-containing protein</fullName>
    </recommendedName>
</protein>
<dbReference type="InterPro" id="IPR025286">
    <property type="entry name" value="MOFRL_assoc_dom"/>
</dbReference>
<dbReference type="GO" id="GO:0005737">
    <property type="term" value="C:cytoplasm"/>
    <property type="evidence" value="ECO:0007669"/>
    <property type="project" value="TreeGrafter"/>
</dbReference>
<feature type="region of interest" description="Disordered" evidence="1">
    <location>
        <begin position="246"/>
        <end position="270"/>
    </location>
</feature>
<evidence type="ECO:0000259" key="2">
    <source>
        <dbReference type="Pfam" id="PF13660"/>
    </source>
</evidence>
<gene>
    <name evidence="3" type="ORF">B1B_11407</name>
</gene>
<reference evidence="3" key="2">
    <citation type="journal article" date="2014" name="ISME J.">
        <title>Microbial stratification in low pH oxic and suboxic macroscopic growths along an acid mine drainage.</title>
        <authorList>
            <person name="Mendez-Garcia C."/>
            <person name="Mesa V."/>
            <person name="Sprenger R.R."/>
            <person name="Richter M."/>
            <person name="Diez M.S."/>
            <person name="Solano J."/>
            <person name="Bargiela R."/>
            <person name="Golyshina O.V."/>
            <person name="Manteca A."/>
            <person name="Ramos J.L."/>
            <person name="Gallego J.R."/>
            <person name="Llorente I."/>
            <person name="Martins Dos Santos V.A."/>
            <person name="Jensen O.N."/>
            <person name="Pelaez A.I."/>
            <person name="Sanchez J."/>
            <person name="Ferrer M."/>
        </authorList>
    </citation>
    <scope>NUCLEOTIDE SEQUENCE</scope>
</reference>
<dbReference type="EMBL" id="AUZY01007408">
    <property type="protein sequence ID" value="EQD49940.1"/>
    <property type="molecule type" value="Genomic_DNA"/>
</dbReference>
<feature type="domain" description="MOFRL-associated" evidence="2">
    <location>
        <begin position="17"/>
        <end position="246"/>
    </location>
</feature>
<dbReference type="InterPro" id="IPR039760">
    <property type="entry name" value="MOFRL_protein"/>
</dbReference>
<dbReference type="InterPro" id="IPR038614">
    <property type="entry name" value="GK_N_sf"/>
</dbReference>
<dbReference type="GO" id="GO:0008887">
    <property type="term" value="F:glycerate kinase activity"/>
    <property type="evidence" value="ECO:0007669"/>
    <property type="project" value="InterPro"/>
</dbReference>
<proteinExistence type="predicted"/>
<dbReference type="Gene3D" id="3.40.50.10180">
    <property type="entry name" value="Glycerate kinase, MOFRL-like N-terminal domain"/>
    <property type="match status" value="1"/>
</dbReference>
<dbReference type="PANTHER" id="PTHR12227">
    <property type="entry name" value="GLYCERATE KINASE"/>
    <property type="match status" value="1"/>
</dbReference>
<evidence type="ECO:0000256" key="1">
    <source>
        <dbReference type="SAM" id="MobiDB-lite"/>
    </source>
</evidence>
<dbReference type="PANTHER" id="PTHR12227:SF0">
    <property type="entry name" value="GLYCERATE KINASE"/>
    <property type="match status" value="1"/>
</dbReference>
<comment type="caution">
    <text evidence="3">The sequence shown here is derived from an EMBL/GenBank/DDBJ whole genome shotgun (WGS) entry which is preliminary data.</text>
</comment>
<organism evidence="3">
    <name type="scientific">mine drainage metagenome</name>
    <dbReference type="NCBI Taxonomy" id="410659"/>
    <lineage>
        <taxon>unclassified sequences</taxon>
        <taxon>metagenomes</taxon>
        <taxon>ecological metagenomes</taxon>
    </lineage>
</organism>
<dbReference type="Pfam" id="PF13660">
    <property type="entry name" value="DUF4147"/>
    <property type="match status" value="1"/>
</dbReference>
<reference evidence="3" key="1">
    <citation type="submission" date="2013-08" db="EMBL/GenBank/DDBJ databases">
        <authorList>
            <person name="Mendez C."/>
            <person name="Richter M."/>
            <person name="Ferrer M."/>
            <person name="Sanchez J."/>
        </authorList>
    </citation>
    <scope>NUCLEOTIDE SEQUENCE</scope>
</reference>
<dbReference type="AlphaFoldDB" id="T1B6T3"/>